<dbReference type="PANTHER" id="PTHR33778">
    <property type="entry name" value="PROTEIN MGTC"/>
    <property type="match status" value="1"/>
</dbReference>
<reference evidence="9 10" key="1">
    <citation type="submission" date="2016-09" db="EMBL/GenBank/DDBJ databases">
        <title>Complete genome of Desulfosporosinus sp. OL.</title>
        <authorList>
            <person name="Mardanov A."/>
            <person name="Beletsky A."/>
            <person name="Panova A."/>
            <person name="Karnachuk O."/>
            <person name="Ravin N."/>
        </authorList>
    </citation>
    <scope>NUCLEOTIDE SEQUENCE [LARGE SCALE GENOMIC DNA]</scope>
    <source>
        <strain evidence="9 10">OL</strain>
    </source>
</reference>
<comment type="subcellular location">
    <subcellularLocation>
        <location evidence="1">Cell membrane</location>
        <topology evidence="1">Multi-pass membrane protein</topology>
    </subcellularLocation>
</comment>
<dbReference type="AlphaFoldDB" id="A0A1Q8QN85"/>
<evidence type="ECO:0000256" key="6">
    <source>
        <dbReference type="ARBA" id="ARBA00023136"/>
    </source>
</evidence>
<dbReference type="Pfam" id="PF02308">
    <property type="entry name" value="MgtC"/>
    <property type="match status" value="1"/>
</dbReference>
<evidence type="ECO:0000313" key="9">
    <source>
        <dbReference type="EMBL" id="OLN28797.1"/>
    </source>
</evidence>
<sequence>MKYYLLTIEFLMIISLLKDVKQMYITDYEIALRLLLACIFGGIVGYERERNDSPAGFRTHILVCLGAALIMVLSMYGFNNFVSVSKDPARLAAQVVSGIGFLGAGTILRDKTSIRGLTTAASLWVVSAIGLAAGAGFYFSSFLATLLVFLTLERTVETYFFRNCQVLKVVTVNGTCKVKEINRIIVAHSIIPQNISMKLLKEEDNKTTIEYNLRTPFREINMELLIEDINEVDGIYSTELEESGRRPSLLPSRIRSFVPFHKRPKEPFL</sequence>
<keyword evidence="5 7" id="KW-1133">Transmembrane helix</keyword>
<comment type="caution">
    <text evidence="9">The sequence shown here is derived from an EMBL/GenBank/DDBJ whole genome shotgun (WGS) entry which is preliminary data.</text>
</comment>
<evidence type="ECO:0000313" key="10">
    <source>
        <dbReference type="Proteomes" id="UP000186102"/>
    </source>
</evidence>
<feature type="transmembrane region" description="Helical" evidence="7">
    <location>
        <begin position="30"/>
        <end position="47"/>
    </location>
</feature>
<dbReference type="Proteomes" id="UP000186102">
    <property type="component" value="Unassembled WGS sequence"/>
</dbReference>
<evidence type="ECO:0000256" key="5">
    <source>
        <dbReference type="ARBA" id="ARBA00022989"/>
    </source>
</evidence>
<gene>
    <name evidence="9" type="ORF">DSOL_3874</name>
</gene>
<keyword evidence="4 7" id="KW-0812">Transmembrane</keyword>
<keyword evidence="6 7" id="KW-0472">Membrane</keyword>
<evidence type="ECO:0000256" key="7">
    <source>
        <dbReference type="SAM" id="Phobius"/>
    </source>
</evidence>
<dbReference type="PRINTS" id="PR01837">
    <property type="entry name" value="MGTCSAPBPROT"/>
</dbReference>
<feature type="transmembrane region" description="Helical" evidence="7">
    <location>
        <begin position="91"/>
        <end position="108"/>
    </location>
</feature>
<protein>
    <submittedName>
        <fullName evidence="9">Mg(2+) transport ATPase protein C</fullName>
    </submittedName>
</protein>
<name>A0A1Q8QN85_9FIRM</name>
<evidence type="ECO:0000256" key="2">
    <source>
        <dbReference type="ARBA" id="ARBA00009298"/>
    </source>
</evidence>
<evidence type="ECO:0000259" key="8">
    <source>
        <dbReference type="Pfam" id="PF02308"/>
    </source>
</evidence>
<comment type="similarity">
    <text evidence="2">Belongs to the MgtC/SapB family.</text>
</comment>
<dbReference type="PANTHER" id="PTHR33778:SF1">
    <property type="entry name" value="MAGNESIUM TRANSPORTER YHID-RELATED"/>
    <property type="match status" value="1"/>
</dbReference>
<dbReference type="STRING" id="1888891.DSOL_3874"/>
<evidence type="ECO:0000256" key="1">
    <source>
        <dbReference type="ARBA" id="ARBA00004651"/>
    </source>
</evidence>
<dbReference type="InterPro" id="IPR049177">
    <property type="entry name" value="MgtC_SapB_SrpB_YhiD_N"/>
</dbReference>
<evidence type="ECO:0000256" key="3">
    <source>
        <dbReference type="ARBA" id="ARBA00022475"/>
    </source>
</evidence>
<keyword evidence="3" id="KW-1003">Cell membrane</keyword>
<feature type="transmembrane region" description="Helical" evidence="7">
    <location>
        <begin position="120"/>
        <end position="152"/>
    </location>
</feature>
<keyword evidence="10" id="KW-1185">Reference proteome</keyword>
<dbReference type="GO" id="GO:0005886">
    <property type="term" value="C:plasma membrane"/>
    <property type="evidence" value="ECO:0007669"/>
    <property type="project" value="UniProtKB-SubCell"/>
</dbReference>
<dbReference type="EMBL" id="MLBF01000039">
    <property type="protein sequence ID" value="OLN28797.1"/>
    <property type="molecule type" value="Genomic_DNA"/>
</dbReference>
<proteinExistence type="inferred from homology"/>
<accession>A0A1Q8QN85</accession>
<feature type="transmembrane region" description="Helical" evidence="7">
    <location>
        <begin position="59"/>
        <end position="79"/>
    </location>
</feature>
<organism evidence="9 10">
    <name type="scientific">Desulfosporosinus metallidurans</name>
    <dbReference type="NCBI Taxonomy" id="1888891"/>
    <lineage>
        <taxon>Bacteria</taxon>
        <taxon>Bacillati</taxon>
        <taxon>Bacillota</taxon>
        <taxon>Clostridia</taxon>
        <taxon>Eubacteriales</taxon>
        <taxon>Desulfitobacteriaceae</taxon>
        <taxon>Desulfosporosinus</taxon>
    </lineage>
</organism>
<dbReference type="InterPro" id="IPR003416">
    <property type="entry name" value="MgtC/SapB/SrpB/YhiD_fam"/>
</dbReference>
<evidence type="ECO:0000256" key="4">
    <source>
        <dbReference type="ARBA" id="ARBA00022692"/>
    </source>
</evidence>
<feature type="domain" description="MgtC/SapB/SrpB/YhiD N-terminal" evidence="8">
    <location>
        <begin position="34"/>
        <end position="153"/>
    </location>
</feature>